<organism evidence="2">
    <name type="scientific">bioreactor metagenome</name>
    <dbReference type="NCBI Taxonomy" id="1076179"/>
    <lineage>
        <taxon>unclassified sequences</taxon>
        <taxon>metagenomes</taxon>
        <taxon>ecological metagenomes</taxon>
    </lineage>
</organism>
<accession>A0A645H0K2</accession>
<dbReference type="AlphaFoldDB" id="A0A645H0K2"/>
<reference evidence="2" key="1">
    <citation type="submission" date="2019-08" db="EMBL/GenBank/DDBJ databases">
        <authorList>
            <person name="Kucharzyk K."/>
            <person name="Murdoch R.W."/>
            <person name="Higgins S."/>
            <person name="Loffler F."/>
        </authorList>
    </citation>
    <scope>NUCLEOTIDE SEQUENCE</scope>
</reference>
<protein>
    <submittedName>
        <fullName evidence="2">Uncharacterized protein</fullName>
    </submittedName>
</protein>
<gene>
    <name evidence="2" type="ORF">SDC9_180055</name>
</gene>
<proteinExistence type="predicted"/>
<evidence type="ECO:0000313" key="2">
    <source>
        <dbReference type="EMBL" id="MPN32575.1"/>
    </source>
</evidence>
<name>A0A645H0K2_9ZZZZ</name>
<evidence type="ECO:0000256" key="1">
    <source>
        <dbReference type="SAM" id="MobiDB-lite"/>
    </source>
</evidence>
<sequence length="83" mass="9274">MKSQDETGFDVVSENGPMSFNWMANARKSTAVNYSIPSSTMSQLEVDKAKKEAMWNLTSKPQQQPMQLLGNTEGETGNMRSNR</sequence>
<comment type="caution">
    <text evidence="2">The sequence shown here is derived from an EMBL/GenBank/DDBJ whole genome shotgun (WGS) entry which is preliminary data.</text>
</comment>
<dbReference type="EMBL" id="VSSQ01084654">
    <property type="protein sequence ID" value="MPN32575.1"/>
    <property type="molecule type" value="Genomic_DNA"/>
</dbReference>
<feature type="region of interest" description="Disordered" evidence="1">
    <location>
        <begin position="58"/>
        <end position="83"/>
    </location>
</feature>